<dbReference type="EMBL" id="JWIC01000007">
    <property type="protein sequence ID" value="KID56354.1"/>
    <property type="molecule type" value="Genomic_DNA"/>
</dbReference>
<evidence type="ECO:0000256" key="1">
    <source>
        <dbReference type="SAM" id="Phobius"/>
    </source>
</evidence>
<evidence type="ECO:0008006" key="5">
    <source>
        <dbReference type="Google" id="ProtNLM"/>
    </source>
</evidence>
<feature type="transmembrane region" description="Helical" evidence="1">
    <location>
        <begin position="74"/>
        <end position="92"/>
    </location>
</feature>
<dbReference type="OrthoDB" id="6199084at2"/>
<organism evidence="3 4">
    <name type="scientific">Pseudoalteromonas luteoviolacea</name>
    <dbReference type="NCBI Taxonomy" id="43657"/>
    <lineage>
        <taxon>Bacteria</taxon>
        <taxon>Pseudomonadati</taxon>
        <taxon>Pseudomonadota</taxon>
        <taxon>Gammaproteobacteria</taxon>
        <taxon>Alteromonadales</taxon>
        <taxon>Pseudoalteromonadaceae</taxon>
        <taxon>Pseudoalteromonas</taxon>
    </lineage>
</organism>
<feature type="transmembrane region" description="Helical" evidence="1">
    <location>
        <begin position="45"/>
        <end position="67"/>
    </location>
</feature>
<name>A0A0C1MHD5_9GAMM</name>
<sequence length="125" mass="13993">MSTTQIARYVICFAWLYHGIFPKLVHVAPLERLMVSSAGFSEEVSIMITRAAGVAEVLFGLMFFFLYKHKLINVLNILGLIGLLIAVYVLQPQLLIEAFNPVTTNIPLIALSYILLKESAEHKKS</sequence>
<proteinExistence type="predicted"/>
<dbReference type="RefSeq" id="WP_039610209.1">
    <property type="nucleotide sequence ID" value="NZ_JWIC01000007.1"/>
</dbReference>
<dbReference type="InterPro" id="IPR025695">
    <property type="entry name" value="DoxX-like"/>
</dbReference>
<evidence type="ECO:0000313" key="2">
    <source>
        <dbReference type="EMBL" id="KID55631.1"/>
    </source>
</evidence>
<dbReference type="AlphaFoldDB" id="A0A0C1MHD5"/>
<protein>
    <recommendedName>
        <fullName evidence="5">DoxX-like family protein</fullName>
    </recommendedName>
</protein>
<comment type="caution">
    <text evidence="3">The sequence shown here is derived from an EMBL/GenBank/DDBJ whole genome shotgun (WGS) entry which is preliminary data.</text>
</comment>
<keyword evidence="1" id="KW-0472">Membrane</keyword>
<evidence type="ECO:0000313" key="3">
    <source>
        <dbReference type="EMBL" id="KID56354.1"/>
    </source>
</evidence>
<feature type="transmembrane region" description="Helical" evidence="1">
    <location>
        <begin position="7"/>
        <end position="25"/>
    </location>
</feature>
<reference evidence="3 4" key="1">
    <citation type="submission" date="2014-12" db="EMBL/GenBank/DDBJ databases">
        <title>Draft Genome Sequence of Pseudoalteromonas luteoviolacea HI1.</title>
        <authorList>
            <person name="Asahina A.Y."/>
            <person name="Hadfield M.G."/>
        </authorList>
    </citation>
    <scope>NUCLEOTIDE SEQUENCE [LARGE SCALE GENOMIC DNA]</scope>
    <source>
        <strain evidence="3 4">HI1</strain>
    </source>
</reference>
<dbReference type="EMBL" id="JWIC01000007">
    <property type="protein sequence ID" value="KID55631.1"/>
    <property type="molecule type" value="Genomic_DNA"/>
</dbReference>
<gene>
    <name evidence="2" type="ORF">JF50_14580</name>
    <name evidence="3" type="ORF">JF50_19190</name>
</gene>
<feature type="transmembrane region" description="Helical" evidence="1">
    <location>
        <begin position="98"/>
        <end position="116"/>
    </location>
</feature>
<evidence type="ECO:0000313" key="4">
    <source>
        <dbReference type="Proteomes" id="UP000031327"/>
    </source>
</evidence>
<keyword evidence="1" id="KW-0812">Transmembrane</keyword>
<keyword evidence="1" id="KW-1133">Transmembrane helix</keyword>
<accession>A0A0C1MHD5</accession>
<dbReference type="Pfam" id="PF13781">
    <property type="entry name" value="DoxX_3"/>
    <property type="match status" value="1"/>
</dbReference>
<dbReference type="Proteomes" id="UP000031327">
    <property type="component" value="Unassembled WGS sequence"/>
</dbReference>